<evidence type="ECO:0000259" key="4">
    <source>
        <dbReference type="PROSITE" id="PS50932"/>
    </source>
</evidence>
<dbReference type="CDD" id="cd01392">
    <property type="entry name" value="HTH_LacI"/>
    <property type="match status" value="1"/>
</dbReference>
<evidence type="ECO:0000256" key="3">
    <source>
        <dbReference type="ARBA" id="ARBA00023163"/>
    </source>
</evidence>
<keyword evidence="2" id="KW-0238">DNA-binding</keyword>
<sequence length="328" mass="35526">MTDIARLAGVSTSTVSRALAESPLIPATTRRQIQQIAIDHGYVIDQRGQRLRSNRTRTICVAIPLGHEADQLISDPFFLQLFGHLADEISARHYDVLLSRIPSPAPGWLVRHVQSQKADGYIIVGQSNQHEEINAAARAFLPLVVWGAHLPEQAYCSVGSDNVGGARAAVDALLQAGRRRIVFLGATALPEIQMRLRGYMNALERAGIPVDEDLIQPAHFTGDTALAAVQGLIARGIAFDAVFAASDVIALGALRALQTSGVQVPTDVSVIGFDDLDLAEHSHPRLTTVRQDLKHGAAALVEFLFRRLEGEETPSATLPVRIVRRDSL</sequence>
<proteinExistence type="predicted"/>
<dbReference type="SUPFAM" id="SSF47413">
    <property type="entry name" value="lambda repressor-like DNA-binding domains"/>
    <property type="match status" value="1"/>
</dbReference>
<dbReference type="PROSITE" id="PS00356">
    <property type="entry name" value="HTH_LACI_1"/>
    <property type="match status" value="1"/>
</dbReference>
<organism evidence="5 6">
    <name type="scientific">Sphingomonas oligophenolica</name>
    <dbReference type="NCBI Taxonomy" id="301154"/>
    <lineage>
        <taxon>Bacteria</taxon>
        <taxon>Pseudomonadati</taxon>
        <taxon>Pseudomonadota</taxon>
        <taxon>Alphaproteobacteria</taxon>
        <taxon>Sphingomonadales</taxon>
        <taxon>Sphingomonadaceae</taxon>
        <taxon>Sphingomonas</taxon>
    </lineage>
</organism>
<dbReference type="InterPro" id="IPR028082">
    <property type="entry name" value="Peripla_BP_I"/>
</dbReference>
<dbReference type="Gene3D" id="3.40.50.2300">
    <property type="match status" value="2"/>
</dbReference>
<dbReference type="PANTHER" id="PTHR30146:SF120">
    <property type="entry name" value="ALANINE RACEMASE"/>
    <property type="match status" value="1"/>
</dbReference>
<dbReference type="InterPro" id="IPR046335">
    <property type="entry name" value="LacI/GalR-like_sensor"/>
</dbReference>
<dbReference type="PANTHER" id="PTHR30146">
    <property type="entry name" value="LACI-RELATED TRANSCRIPTIONAL REPRESSOR"/>
    <property type="match status" value="1"/>
</dbReference>
<evidence type="ECO:0000256" key="2">
    <source>
        <dbReference type="ARBA" id="ARBA00023125"/>
    </source>
</evidence>
<keyword evidence="6" id="KW-1185">Reference proteome</keyword>
<feature type="domain" description="HTH lacI-type" evidence="4">
    <location>
        <begin position="1"/>
        <end position="53"/>
    </location>
</feature>
<gene>
    <name evidence="5" type="ORF">ABC974_20580</name>
</gene>
<reference evidence="5 6" key="1">
    <citation type="submission" date="2024-05" db="EMBL/GenBank/DDBJ databases">
        <authorList>
            <person name="Liu Q."/>
            <person name="Xin Y.-H."/>
        </authorList>
    </citation>
    <scope>NUCLEOTIDE SEQUENCE [LARGE SCALE GENOMIC DNA]</scope>
    <source>
        <strain evidence="5 6">CGMCC 1.10181</strain>
    </source>
</reference>
<dbReference type="SMART" id="SM00354">
    <property type="entry name" value="HTH_LACI"/>
    <property type="match status" value="1"/>
</dbReference>
<dbReference type="EMBL" id="JBDIME010000023">
    <property type="protein sequence ID" value="MEN2792037.1"/>
    <property type="molecule type" value="Genomic_DNA"/>
</dbReference>
<dbReference type="InterPro" id="IPR000843">
    <property type="entry name" value="HTH_LacI"/>
</dbReference>
<dbReference type="Proteomes" id="UP001419910">
    <property type="component" value="Unassembled WGS sequence"/>
</dbReference>
<name>A0ABU9Y8C4_9SPHN</name>
<protein>
    <submittedName>
        <fullName evidence="5">Substrate-binding domain-containing protein</fullName>
    </submittedName>
</protein>
<evidence type="ECO:0000313" key="5">
    <source>
        <dbReference type="EMBL" id="MEN2792037.1"/>
    </source>
</evidence>
<dbReference type="Pfam" id="PF13377">
    <property type="entry name" value="Peripla_BP_3"/>
    <property type="match status" value="1"/>
</dbReference>
<dbReference type="Gene3D" id="1.10.260.40">
    <property type="entry name" value="lambda repressor-like DNA-binding domains"/>
    <property type="match status" value="1"/>
</dbReference>
<keyword evidence="1" id="KW-0805">Transcription regulation</keyword>
<accession>A0ABU9Y8C4</accession>
<dbReference type="PROSITE" id="PS50932">
    <property type="entry name" value="HTH_LACI_2"/>
    <property type="match status" value="1"/>
</dbReference>
<dbReference type="SUPFAM" id="SSF53822">
    <property type="entry name" value="Periplasmic binding protein-like I"/>
    <property type="match status" value="1"/>
</dbReference>
<comment type="caution">
    <text evidence="5">The sequence shown here is derived from an EMBL/GenBank/DDBJ whole genome shotgun (WGS) entry which is preliminary data.</text>
</comment>
<evidence type="ECO:0000256" key="1">
    <source>
        <dbReference type="ARBA" id="ARBA00023015"/>
    </source>
</evidence>
<evidence type="ECO:0000313" key="6">
    <source>
        <dbReference type="Proteomes" id="UP001419910"/>
    </source>
</evidence>
<dbReference type="RefSeq" id="WP_343890102.1">
    <property type="nucleotide sequence ID" value="NZ_BAAAEH010000029.1"/>
</dbReference>
<dbReference type="Pfam" id="PF00356">
    <property type="entry name" value="LacI"/>
    <property type="match status" value="1"/>
</dbReference>
<dbReference type="InterPro" id="IPR010982">
    <property type="entry name" value="Lambda_DNA-bd_dom_sf"/>
</dbReference>
<keyword evidence="3" id="KW-0804">Transcription</keyword>